<keyword evidence="11" id="KW-1185">Reference proteome</keyword>
<dbReference type="EMBL" id="CAUYUJ010004814">
    <property type="protein sequence ID" value="CAK0811071.1"/>
    <property type="molecule type" value="Genomic_DNA"/>
</dbReference>
<evidence type="ECO:0000256" key="4">
    <source>
        <dbReference type="ARBA" id="ARBA00022801"/>
    </source>
</evidence>
<evidence type="ECO:0000256" key="3">
    <source>
        <dbReference type="ARBA" id="ARBA00022723"/>
    </source>
</evidence>
<evidence type="ECO:0000313" key="10">
    <source>
        <dbReference type="EMBL" id="CAK0811071.1"/>
    </source>
</evidence>
<feature type="domain" description="Peptidase M16 N-terminal" evidence="9">
    <location>
        <begin position="66"/>
        <end position="171"/>
    </location>
</feature>
<organism evidence="10 11">
    <name type="scientific">Prorocentrum cordatum</name>
    <dbReference type="NCBI Taxonomy" id="2364126"/>
    <lineage>
        <taxon>Eukaryota</taxon>
        <taxon>Sar</taxon>
        <taxon>Alveolata</taxon>
        <taxon>Dinophyceae</taxon>
        <taxon>Prorocentrales</taxon>
        <taxon>Prorocentraceae</taxon>
        <taxon>Prorocentrum</taxon>
    </lineage>
</organism>
<evidence type="ECO:0000256" key="8">
    <source>
        <dbReference type="SAM" id="SignalP"/>
    </source>
</evidence>
<evidence type="ECO:0000256" key="6">
    <source>
        <dbReference type="ARBA" id="ARBA00023049"/>
    </source>
</evidence>
<feature type="chain" id="PRO_5045903486" description="Peptidase M16 N-terminal domain-containing protein" evidence="8">
    <location>
        <begin position="25"/>
        <end position="234"/>
    </location>
</feature>
<comment type="caution">
    <text evidence="10">The sequence shown here is derived from an EMBL/GenBank/DDBJ whole genome shotgun (WGS) entry which is preliminary data.</text>
</comment>
<proteinExistence type="inferred from homology"/>
<evidence type="ECO:0000313" key="11">
    <source>
        <dbReference type="Proteomes" id="UP001189429"/>
    </source>
</evidence>
<comment type="similarity">
    <text evidence="1">Belongs to the peptidase M16 family.</text>
</comment>
<name>A0ABN9R0H8_9DINO</name>
<feature type="region of interest" description="Disordered" evidence="7">
    <location>
        <begin position="171"/>
        <end position="234"/>
    </location>
</feature>
<evidence type="ECO:0000256" key="5">
    <source>
        <dbReference type="ARBA" id="ARBA00022833"/>
    </source>
</evidence>
<evidence type="ECO:0000256" key="2">
    <source>
        <dbReference type="ARBA" id="ARBA00022670"/>
    </source>
</evidence>
<keyword evidence="2" id="KW-0645">Protease</keyword>
<reference evidence="10" key="1">
    <citation type="submission" date="2023-10" db="EMBL/GenBank/DDBJ databases">
        <authorList>
            <person name="Chen Y."/>
            <person name="Shah S."/>
            <person name="Dougan E. K."/>
            <person name="Thang M."/>
            <person name="Chan C."/>
        </authorList>
    </citation>
    <scope>NUCLEOTIDE SEQUENCE [LARGE SCALE GENOMIC DNA]</scope>
</reference>
<dbReference type="Pfam" id="PF00675">
    <property type="entry name" value="Peptidase_M16"/>
    <property type="match status" value="1"/>
</dbReference>
<keyword evidence="8" id="KW-0732">Signal</keyword>
<dbReference type="InterPro" id="IPR011765">
    <property type="entry name" value="Pept_M16_N"/>
</dbReference>
<evidence type="ECO:0000256" key="7">
    <source>
        <dbReference type="SAM" id="MobiDB-lite"/>
    </source>
</evidence>
<keyword evidence="3" id="KW-0479">Metal-binding</keyword>
<accession>A0ABN9R0H8</accession>
<gene>
    <name evidence="10" type="ORF">PCOR1329_LOCUS15819</name>
</gene>
<dbReference type="InterPro" id="IPR001431">
    <property type="entry name" value="Pept_M16_Zn_BS"/>
</dbReference>
<evidence type="ECO:0000259" key="9">
    <source>
        <dbReference type="Pfam" id="PF00675"/>
    </source>
</evidence>
<dbReference type="Proteomes" id="UP001189429">
    <property type="component" value="Unassembled WGS sequence"/>
</dbReference>
<protein>
    <recommendedName>
        <fullName evidence="9">Peptidase M16 N-terminal domain-containing protein</fullName>
    </recommendedName>
</protein>
<keyword evidence="5" id="KW-0862">Zinc</keyword>
<dbReference type="InterPro" id="IPR011249">
    <property type="entry name" value="Metalloenz_LuxS/M16"/>
</dbReference>
<dbReference type="SUPFAM" id="SSF63411">
    <property type="entry name" value="LuxS/MPP-like metallohydrolase"/>
    <property type="match status" value="1"/>
</dbReference>
<keyword evidence="4" id="KW-0378">Hydrolase</keyword>
<dbReference type="PROSITE" id="PS00143">
    <property type="entry name" value="INSULINASE"/>
    <property type="match status" value="1"/>
</dbReference>
<dbReference type="InterPro" id="IPR050626">
    <property type="entry name" value="Peptidase_M16"/>
</dbReference>
<evidence type="ECO:0000256" key="1">
    <source>
        <dbReference type="ARBA" id="ARBA00007261"/>
    </source>
</evidence>
<sequence>MALGSGLAAWSLLLALLAAAPGHAARVRGAGAGAVHRGERTPRVEIRKPLTDKRTYLHTTFDSGLRVLVVSDPEAEKTSFAVAVEAGSLEDPPAFQGLAHFCEHMLFLGSQKYPDTEAFSSTLALYGGKHNAYTAAEETVYFNEINNDGIEKGLDIFAQFFISPTFKENPKWSTRRSTRWTRSTRRTSRTRSGGSGTCCGRERTPRTRCTSSQPGTWRRSRRSLRGTAGASRAR</sequence>
<dbReference type="PANTHER" id="PTHR43690:SF18">
    <property type="entry name" value="INSULIN-DEGRADING ENZYME-RELATED"/>
    <property type="match status" value="1"/>
</dbReference>
<dbReference type="PANTHER" id="PTHR43690">
    <property type="entry name" value="NARDILYSIN"/>
    <property type="match status" value="1"/>
</dbReference>
<feature type="compositionally biased region" description="Basic residues" evidence="7">
    <location>
        <begin position="173"/>
        <end position="189"/>
    </location>
</feature>
<dbReference type="Gene3D" id="3.30.830.10">
    <property type="entry name" value="Metalloenzyme, LuxS/M16 peptidase-like"/>
    <property type="match status" value="1"/>
</dbReference>
<keyword evidence="6" id="KW-0482">Metalloprotease</keyword>
<feature type="signal peptide" evidence="8">
    <location>
        <begin position="1"/>
        <end position="24"/>
    </location>
</feature>